<dbReference type="PANTHER" id="PTHR11851:SF224">
    <property type="entry name" value="PROCESSING PROTEASE"/>
    <property type="match status" value="1"/>
</dbReference>
<sequence>MKTLYILLFAAFITFGTQAQVDRSVLPPPGPAPKIEFTDPATFTLDNGLKVFVVPNDKLPRVAFYLILDRDPLFEGEKAGLTGFVGDMMMAGTSSRTKEVLDEEIDFIGASLGAGATSLSGSSLKKHQGKVLELMTDVLYNPVFPQEELDKLKKQTLTSLASSKDDPDYLAGVISKALVYGREHPYGETMTEETVENVSLEDVKEYYQTYFKPNIAYLAIVGDIDDKEAKTLVDKYFSSWEKGDVPTFDYQKPELPDENQVALLDRSSAVQSVINIAFPVEMHLTNPDYMATRVMNFILGEGFNSRLNGNLRETKGYTYGARSSFGSDKLTARFFAGTSVRNEVTDSSVYEMIYEIRNLKENGITEEELTMAKANLSGRFGRSLENPNTIATFAINIDRYNLPEDFYSTYLQRLDELTVEEINNVASKYLKPDNMYITVVGNGSAIKEGLSQFGEISMYNYKGEEVQEIELSDDNKTALDVIGDYLTAVGGVDAVENIKTAKLEMSAEVQGTKLDMSAVYDVENQRLAQKVIVMGNEASKTIVKDGKATVSSMGKTQNLTDEQYEDVKMASLWLIPELYYELMGYTLTLDGAADVDGKATYKIIISNPTGGQVINYYSMENGLKLRSENKLSGNTDFNEYKEFDGILVPVKMSIKSPMLPVALETEVTKVELNVPVSDQDFN</sequence>
<dbReference type="Proteomes" id="UP000036520">
    <property type="component" value="Chromosome"/>
</dbReference>
<proteinExistence type="predicted"/>
<organism evidence="4 5">
    <name type="scientific">Cyclobacterium amurskyense</name>
    <dbReference type="NCBI Taxonomy" id="320787"/>
    <lineage>
        <taxon>Bacteria</taxon>
        <taxon>Pseudomonadati</taxon>
        <taxon>Bacteroidota</taxon>
        <taxon>Cytophagia</taxon>
        <taxon>Cytophagales</taxon>
        <taxon>Cyclobacteriaceae</taxon>
        <taxon>Cyclobacterium</taxon>
    </lineage>
</organism>
<dbReference type="STRING" id="320787.CA2015_1831"/>
<feature type="signal peptide" evidence="1">
    <location>
        <begin position="1"/>
        <end position="19"/>
    </location>
</feature>
<dbReference type="RefSeq" id="WP_048644444.1">
    <property type="nucleotide sequence ID" value="NZ_CP012040.1"/>
</dbReference>
<dbReference type="InterPro" id="IPR011249">
    <property type="entry name" value="Metalloenz_LuxS/M16"/>
</dbReference>
<evidence type="ECO:0000313" key="4">
    <source>
        <dbReference type="EMBL" id="AKP51264.1"/>
    </source>
</evidence>
<dbReference type="SUPFAM" id="SSF63411">
    <property type="entry name" value="LuxS/MPP-like metallohydrolase"/>
    <property type="match status" value="2"/>
</dbReference>
<gene>
    <name evidence="4" type="ORF">CA2015_1831</name>
</gene>
<dbReference type="InterPro" id="IPR050361">
    <property type="entry name" value="MPP/UQCRC_Complex"/>
</dbReference>
<dbReference type="InterPro" id="IPR011765">
    <property type="entry name" value="Pept_M16_N"/>
</dbReference>
<name>A0A0H4PAN0_9BACT</name>
<feature type="domain" description="Peptidase M16 C-terminal" evidence="3">
    <location>
        <begin position="197"/>
        <end position="376"/>
    </location>
</feature>
<keyword evidence="5" id="KW-1185">Reference proteome</keyword>
<dbReference type="Pfam" id="PF05193">
    <property type="entry name" value="Peptidase_M16_C"/>
    <property type="match status" value="1"/>
</dbReference>
<feature type="domain" description="Peptidase M16 N-terminal" evidence="2">
    <location>
        <begin position="77"/>
        <end position="167"/>
    </location>
</feature>
<dbReference type="Gene3D" id="3.30.830.10">
    <property type="entry name" value="Metalloenzyme, LuxS/M16 peptidase-like"/>
    <property type="match status" value="2"/>
</dbReference>
<accession>A0A0H4PAN0</accession>
<dbReference type="KEGG" id="camu:CA2015_1831"/>
<evidence type="ECO:0000256" key="1">
    <source>
        <dbReference type="SAM" id="SignalP"/>
    </source>
</evidence>
<dbReference type="PANTHER" id="PTHR11851">
    <property type="entry name" value="METALLOPROTEASE"/>
    <property type="match status" value="1"/>
</dbReference>
<reference evidence="4 5" key="1">
    <citation type="submission" date="2015-07" db="EMBL/GenBank/DDBJ databases">
        <authorList>
            <person name="Kim K.M."/>
        </authorList>
    </citation>
    <scope>NUCLEOTIDE SEQUENCE [LARGE SCALE GENOMIC DNA]</scope>
    <source>
        <strain evidence="4 5">KCTC 12363</strain>
    </source>
</reference>
<dbReference type="AlphaFoldDB" id="A0A0H4PAN0"/>
<dbReference type="OrthoDB" id="9811314at2"/>
<dbReference type="GO" id="GO:0046872">
    <property type="term" value="F:metal ion binding"/>
    <property type="evidence" value="ECO:0007669"/>
    <property type="project" value="InterPro"/>
</dbReference>
<evidence type="ECO:0000259" key="2">
    <source>
        <dbReference type="Pfam" id="PF00675"/>
    </source>
</evidence>
<feature type="chain" id="PRO_5005207917" evidence="1">
    <location>
        <begin position="20"/>
        <end position="682"/>
    </location>
</feature>
<protein>
    <submittedName>
        <fullName evidence="4">Putative metallopeptidase, M16 family protein</fullName>
    </submittedName>
</protein>
<evidence type="ECO:0000313" key="5">
    <source>
        <dbReference type="Proteomes" id="UP000036520"/>
    </source>
</evidence>
<evidence type="ECO:0000259" key="3">
    <source>
        <dbReference type="Pfam" id="PF05193"/>
    </source>
</evidence>
<keyword evidence="1" id="KW-0732">Signal</keyword>
<dbReference type="Pfam" id="PF00675">
    <property type="entry name" value="Peptidase_M16"/>
    <property type="match status" value="1"/>
</dbReference>
<dbReference type="InterPro" id="IPR007863">
    <property type="entry name" value="Peptidase_M16_C"/>
</dbReference>
<dbReference type="EMBL" id="CP012040">
    <property type="protein sequence ID" value="AKP51264.1"/>
    <property type="molecule type" value="Genomic_DNA"/>
</dbReference>